<evidence type="ECO:0000259" key="7">
    <source>
        <dbReference type="PROSITE" id="PS50011"/>
    </source>
</evidence>
<dbReference type="Gramene" id="FCD_00015447-RA">
    <property type="protein sequence ID" value="FCD_00015447-RA:cds"/>
    <property type="gene ID" value="FCD_00015447"/>
</dbReference>
<dbReference type="InterPro" id="IPR000719">
    <property type="entry name" value="Prot_kinase_dom"/>
</dbReference>
<dbReference type="SMART" id="SM00220">
    <property type="entry name" value="S_TKc"/>
    <property type="match status" value="1"/>
</dbReference>
<keyword evidence="4 5" id="KW-0067">ATP-binding</keyword>
<dbReference type="GO" id="GO:0004674">
    <property type="term" value="F:protein serine/threonine kinase activity"/>
    <property type="evidence" value="ECO:0007669"/>
    <property type="project" value="UniProtKB-KW"/>
</dbReference>
<dbReference type="PROSITE" id="PS00107">
    <property type="entry name" value="PROTEIN_KINASE_ATP"/>
    <property type="match status" value="1"/>
</dbReference>
<keyword evidence="6" id="KW-0723">Serine/threonine-protein kinase</keyword>
<protein>
    <recommendedName>
        <fullName evidence="7">Protein kinase domain-containing protein</fullName>
    </recommendedName>
</protein>
<dbReference type="Gene3D" id="1.10.510.10">
    <property type="entry name" value="Transferase(Phosphotransferase) domain 1"/>
    <property type="match status" value="1"/>
</dbReference>
<dbReference type="Pfam" id="PF00069">
    <property type="entry name" value="Pkinase"/>
    <property type="match status" value="1"/>
</dbReference>
<dbReference type="PANTHER" id="PTHR48011:SF56">
    <property type="entry name" value="PROTEIN KINASE DOMAIN-CONTAINING PROTEIN"/>
    <property type="match status" value="1"/>
</dbReference>
<evidence type="ECO:0000256" key="4">
    <source>
        <dbReference type="ARBA" id="ARBA00022840"/>
    </source>
</evidence>
<accession>A0AA88CZE8</accession>
<organism evidence="8 9">
    <name type="scientific">Ficus carica</name>
    <name type="common">Common fig</name>
    <dbReference type="NCBI Taxonomy" id="3494"/>
    <lineage>
        <taxon>Eukaryota</taxon>
        <taxon>Viridiplantae</taxon>
        <taxon>Streptophyta</taxon>
        <taxon>Embryophyta</taxon>
        <taxon>Tracheophyta</taxon>
        <taxon>Spermatophyta</taxon>
        <taxon>Magnoliopsida</taxon>
        <taxon>eudicotyledons</taxon>
        <taxon>Gunneridae</taxon>
        <taxon>Pentapetalae</taxon>
        <taxon>rosids</taxon>
        <taxon>fabids</taxon>
        <taxon>Rosales</taxon>
        <taxon>Moraceae</taxon>
        <taxon>Ficeae</taxon>
        <taxon>Ficus</taxon>
    </lineage>
</organism>
<comment type="similarity">
    <text evidence="6">Belongs to the protein kinase superfamily.</text>
</comment>
<sequence>MMKRIRVEDCLEVKRNKIGEEEQVMYAYDGDTDWMRGHMLGKGGFGSVHMAILKMNHGPRFEGCPTIMAVKSAAEISAFRHLKMEKFLLDMFRDSPYIIRCFGEEITVTADCRLVLNVFLEFATGGTLFDLIESTKEKGLGVPMESTVRRHTRSILKGLKRIHEEGFVHCDLKLENILLVRQGNEYVAKIADLGLTKRVGKSFVGGTRSYWSPEIVSDKIQEQPSDIWALGCIVLKMLTGKLRWDHDVTGLGYRQARALLNGLSTQAKDFLTECFLRDPRDRPTADMLLKHPFVCELIHENKEDNRQSEFPLTSFSGDKVDDDDSSVVSVIDISSSSG</sequence>
<evidence type="ECO:0000256" key="2">
    <source>
        <dbReference type="ARBA" id="ARBA00022741"/>
    </source>
</evidence>
<dbReference type="InterPro" id="IPR017441">
    <property type="entry name" value="Protein_kinase_ATP_BS"/>
</dbReference>
<gene>
    <name evidence="8" type="ORF">TIFTF001_009989</name>
</gene>
<feature type="domain" description="Protein kinase" evidence="7">
    <location>
        <begin position="34"/>
        <end position="294"/>
    </location>
</feature>
<proteinExistence type="inferred from homology"/>
<name>A0AA88CZE8_FICCA</name>
<evidence type="ECO:0000313" key="8">
    <source>
        <dbReference type="EMBL" id="GMN40763.1"/>
    </source>
</evidence>
<dbReference type="AlphaFoldDB" id="A0AA88CZE8"/>
<dbReference type="PANTHER" id="PTHR48011">
    <property type="entry name" value="CCR4-NOT TRANSCRIPTIONAL COMPLEX SUBUNIT CAF120-RELATED"/>
    <property type="match status" value="1"/>
</dbReference>
<dbReference type="InterPro" id="IPR008271">
    <property type="entry name" value="Ser/Thr_kinase_AS"/>
</dbReference>
<dbReference type="InterPro" id="IPR011009">
    <property type="entry name" value="Kinase-like_dom_sf"/>
</dbReference>
<keyword evidence="1" id="KW-0808">Transferase</keyword>
<dbReference type="EMBL" id="BTGU01000011">
    <property type="protein sequence ID" value="GMN40763.1"/>
    <property type="molecule type" value="Genomic_DNA"/>
</dbReference>
<evidence type="ECO:0000313" key="9">
    <source>
        <dbReference type="Proteomes" id="UP001187192"/>
    </source>
</evidence>
<evidence type="ECO:0000256" key="3">
    <source>
        <dbReference type="ARBA" id="ARBA00022777"/>
    </source>
</evidence>
<dbReference type="PROSITE" id="PS50011">
    <property type="entry name" value="PROTEIN_KINASE_DOM"/>
    <property type="match status" value="1"/>
</dbReference>
<keyword evidence="2 5" id="KW-0547">Nucleotide-binding</keyword>
<feature type="binding site" evidence="5">
    <location>
        <position position="71"/>
    </location>
    <ligand>
        <name>ATP</name>
        <dbReference type="ChEBI" id="CHEBI:30616"/>
    </ligand>
</feature>
<evidence type="ECO:0000256" key="1">
    <source>
        <dbReference type="ARBA" id="ARBA00022679"/>
    </source>
</evidence>
<dbReference type="SUPFAM" id="SSF56112">
    <property type="entry name" value="Protein kinase-like (PK-like)"/>
    <property type="match status" value="1"/>
</dbReference>
<keyword evidence="3" id="KW-0418">Kinase</keyword>
<dbReference type="Proteomes" id="UP001187192">
    <property type="component" value="Unassembled WGS sequence"/>
</dbReference>
<reference evidence="8" key="1">
    <citation type="submission" date="2023-07" db="EMBL/GenBank/DDBJ databases">
        <title>draft genome sequence of fig (Ficus carica).</title>
        <authorList>
            <person name="Takahashi T."/>
            <person name="Nishimura K."/>
        </authorList>
    </citation>
    <scope>NUCLEOTIDE SEQUENCE</scope>
</reference>
<comment type="caution">
    <text evidence="8">The sequence shown here is derived from an EMBL/GenBank/DDBJ whole genome shotgun (WGS) entry which is preliminary data.</text>
</comment>
<keyword evidence="9" id="KW-1185">Reference proteome</keyword>
<dbReference type="GO" id="GO:0005524">
    <property type="term" value="F:ATP binding"/>
    <property type="evidence" value="ECO:0007669"/>
    <property type="project" value="UniProtKB-UniRule"/>
</dbReference>
<evidence type="ECO:0000256" key="6">
    <source>
        <dbReference type="RuleBase" id="RU000304"/>
    </source>
</evidence>
<evidence type="ECO:0000256" key="5">
    <source>
        <dbReference type="PROSITE-ProRule" id="PRU10141"/>
    </source>
</evidence>
<dbReference type="PROSITE" id="PS00108">
    <property type="entry name" value="PROTEIN_KINASE_ST"/>
    <property type="match status" value="1"/>
</dbReference>
<dbReference type="InterPro" id="IPR052751">
    <property type="entry name" value="Plant_MAPKKK"/>
</dbReference>
<dbReference type="GO" id="GO:0007165">
    <property type="term" value="P:signal transduction"/>
    <property type="evidence" value="ECO:0007669"/>
    <property type="project" value="TreeGrafter"/>
</dbReference>